<dbReference type="InterPro" id="IPR023214">
    <property type="entry name" value="HAD_sf"/>
</dbReference>
<evidence type="ECO:0000313" key="1">
    <source>
        <dbReference type="EMBL" id="HIV28750.1"/>
    </source>
</evidence>
<accession>A0A9D1TDL7</accession>
<reference evidence="1" key="1">
    <citation type="submission" date="2020-10" db="EMBL/GenBank/DDBJ databases">
        <authorList>
            <person name="Gilroy R."/>
        </authorList>
    </citation>
    <scope>NUCLEOTIDE SEQUENCE</scope>
    <source>
        <strain evidence="1">CHK183-6373</strain>
    </source>
</reference>
<dbReference type="NCBIfam" id="TIGR00099">
    <property type="entry name" value="Cof-subfamily"/>
    <property type="match status" value="1"/>
</dbReference>
<dbReference type="SFLD" id="SFLDS00003">
    <property type="entry name" value="Haloacid_Dehalogenase"/>
    <property type="match status" value="1"/>
</dbReference>
<dbReference type="SUPFAM" id="SSF56784">
    <property type="entry name" value="HAD-like"/>
    <property type="match status" value="1"/>
</dbReference>
<dbReference type="InterPro" id="IPR036412">
    <property type="entry name" value="HAD-like_sf"/>
</dbReference>
<dbReference type="GO" id="GO:0005829">
    <property type="term" value="C:cytosol"/>
    <property type="evidence" value="ECO:0007669"/>
    <property type="project" value="TreeGrafter"/>
</dbReference>
<dbReference type="PANTHER" id="PTHR10000:SF8">
    <property type="entry name" value="HAD SUPERFAMILY HYDROLASE-LIKE, TYPE 3"/>
    <property type="match status" value="1"/>
</dbReference>
<gene>
    <name evidence="1" type="ORF">IAA64_12330</name>
</gene>
<dbReference type="AlphaFoldDB" id="A0A9D1TDL7"/>
<dbReference type="InterPro" id="IPR006379">
    <property type="entry name" value="HAD-SF_hydro_IIB"/>
</dbReference>
<protein>
    <submittedName>
        <fullName evidence="1">HAD family phosphatase</fullName>
    </submittedName>
</protein>
<dbReference type="PANTHER" id="PTHR10000">
    <property type="entry name" value="PHOSPHOSERINE PHOSPHATASE"/>
    <property type="match status" value="1"/>
</dbReference>
<comment type="caution">
    <text evidence="1">The sequence shown here is derived from an EMBL/GenBank/DDBJ whole genome shotgun (WGS) entry which is preliminary data.</text>
</comment>
<dbReference type="CDD" id="cd07516">
    <property type="entry name" value="HAD_Pase"/>
    <property type="match status" value="1"/>
</dbReference>
<dbReference type="Pfam" id="PF08282">
    <property type="entry name" value="Hydrolase_3"/>
    <property type="match status" value="1"/>
</dbReference>
<dbReference type="GO" id="GO:0016791">
    <property type="term" value="F:phosphatase activity"/>
    <property type="evidence" value="ECO:0007669"/>
    <property type="project" value="TreeGrafter"/>
</dbReference>
<dbReference type="Gene3D" id="3.30.1240.10">
    <property type="match status" value="1"/>
</dbReference>
<evidence type="ECO:0000313" key="2">
    <source>
        <dbReference type="Proteomes" id="UP000886884"/>
    </source>
</evidence>
<dbReference type="InterPro" id="IPR000150">
    <property type="entry name" value="Cof"/>
</dbReference>
<organism evidence="1 2">
    <name type="scientific">Candidatus Ornithocaccomicrobium faecavium</name>
    <dbReference type="NCBI Taxonomy" id="2840890"/>
    <lineage>
        <taxon>Bacteria</taxon>
        <taxon>Bacillati</taxon>
        <taxon>Bacillota</taxon>
        <taxon>Clostridia</taxon>
        <taxon>Candidatus Ornithocaccomicrobium</taxon>
    </lineage>
</organism>
<dbReference type="SFLD" id="SFLDG01140">
    <property type="entry name" value="C2.B:_Phosphomannomutase_and_P"/>
    <property type="match status" value="1"/>
</dbReference>
<dbReference type="EMBL" id="DVOT01000223">
    <property type="protein sequence ID" value="HIV28750.1"/>
    <property type="molecule type" value="Genomic_DNA"/>
</dbReference>
<proteinExistence type="predicted"/>
<name>A0A9D1TDL7_9FIRM</name>
<dbReference type="GO" id="GO:0000287">
    <property type="term" value="F:magnesium ion binding"/>
    <property type="evidence" value="ECO:0007669"/>
    <property type="project" value="TreeGrafter"/>
</dbReference>
<sequence>MGTRWKRRTVCRGKGFCEMKDTMGIRMVAMDMDGTLLLPDGTISPRAARALVGCEERGIQVILASGRSFFNIRAYYKQLGLKSPMLSVNGVRGDASCMGPLLFDSFLPEEVTRAILPILRAEKVHFDLFTRYDIYDEFLDAHFDFHNVPELVLEDGMRHEIIVEQPRRTDVEGAPCAYKLIAMSRDGDKLARIRAALQDFPVDIASSGWDNLEIIQPGINKGTGLARLAAHYGIAREQVMAFGDYWNDAEMLEWAGESFAMENAVPEIRARAKYIAPSNAEDGVARTIEELLLC</sequence>
<dbReference type="Proteomes" id="UP000886884">
    <property type="component" value="Unassembled WGS sequence"/>
</dbReference>
<dbReference type="Gene3D" id="3.40.50.1000">
    <property type="entry name" value="HAD superfamily/HAD-like"/>
    <property type="match status" value="1"/>
</dbReference>
<reference evidence="1" key="2">
    <citation type="journal article" date="2021" name="PeerJ">
        <title>Extensive microbial diversity within the chicken gut microbiome revealed by metagenomics and culture.</title>
        <authorList>
            <person name="Gilroy R."/>
            <person name="Ravi A."/>
            <person name="Getino M."/>
            <person name="Pursley I."/>
            <person name="Horton D.L."/>
            <person name="Alikhan N.F."/>
            <person name="Baker D."/>
            <person name="Gharbi K."/>
            <person name="Hall N."/>
            <person name="Watson M."/>
            <person name="Adriaenssens E.M."/>
            <person name="Foster-Nyarko E."/>
            <person name="Jarju S."/>
            <person name="Secka A."/>
            <person name="Antonio M."/>
            <person name="Oren A."/>
            <person name="Chaudhuri R.R."/>
            <person name="La Ragione R."/>
            <person name="Hildebrand F."/>
            <person name="Pallen M.J."/>
        </authorList>
    </citation>
    <scope>NUCLEOTIDE SEQUENCE</scope>
    <source>
        <strain evidence="1">CHK183-6373</strain>
    </source>
</reference>
<dbReference type="NCBIfam" id="TIGR01484">
    <property type="entry name" value="HAD-SF-IIB"/>
    <property type="match status" value="1"/>
</dbReference>